<dbReference type="GO" id="GO:0006281">
    <property type="term" value="P:DNA repair"/>
    <property type="evidence" value="ECO:0007669"/>
    <property type="project" value="InterPro"/>
</dbReference>
<feature type="domain" description="RQC" evidence="2">
    <location>
        <begin position="444"/>
        <end position="503"/>
    </location>
</feature>
<dbReference type="Proteomes" id="UP000035996">
    <property type="component" value="Unassembled WGS sequence"/>
</dbReference>
<evidence type="ECO:0000313" key="4">
    <source>
        <dbReference type="Proteomes" id="UP000035996"/>
    </source>
</evidence>
<gene>
    <name evidence="3" type="ORF">AB986_10765</name>
</gene>
<dbReference type="Pfam" id="PF09382">
    <property type="entry name" value="RQC"/>
    <property type="match status" value="1"/>
</dbReference>
<dbReference type="EMBL" id="LELK01000004">
    <property type="protein sequence ID" value="KMM36452.1"/>
    <property type="molecule type" value="Genomic_DNA"/>
</dbReference>
<reference evidence="3" key="1">
    <citation type="submission" date="2015-06" db="EMBL/GenBank/DDBJ databases">
        <authorList>
            <person name="Liu B."/>
            <person name="Wang J."/>
            <person name="Zhu Y."/>
            <person name="Liu G."/>
            <person name="Chen Q."/>
            <person name="Zheng C."/>
            <person name="Che J."/>
            <person name="Ge C."/>
            <person name="Shi H."/>
            <person name="Pan Z."/>
            <person name="Liu X."/>
        </authorList>
    </citation>
    <scope>NUCLEOTIDE SEQUENCE [LARGE SCALE GENOMIC DNA]</scope>
    <source>
        <strain evidence="3">DSM 16346</strain>
    </source>
</reference>
<accession>A0A0J6FQ30</accession>
<dbReference type="InterPro" id="IPR018982">
    <property type="entry name" value="RQC_domain"/>
</dbReference>
<protein>
    <recommendedName>
        <fullName evidence="2">RQC domain-containing protein</fullName>
    </recommendedName>
</protein>
<name>A0A0J6FQ30_9BACL</name>
<evidence type="ECO:0000259" key="2">
    <source>
        <dbReference type="Pfam" id="PF09382"/>
    </source>
</evidence>
<dbReference type="GO" id="GO:0006260">
    <property type="term" value="P:DNA replication"/>
    <property type="evidence" value="ECO:0007669"/>
    <property type="project" value="InterPro"/>
</dbReference>
<dbReference type="GO" id="GO:0043138">
    <property type="term" value="F:3'-5' DNA helicase activity"/>
    <property type="evidence" value="ECO:0007669"/>
    <property type="project" value="InterPro"/>
</dbReference>
<comment type="caution">
    <text evidence="3">The sequence shown here is derived from an EMBL/GenBank/DDBJ whole genome shotgun (WGS) entry which is preliminary data.</text>
</comment>
<sequence>MVTNRNSESGFCIMSVEHHVYHFEAYPLLAFVPMGKKNKRIRTLGQKVQKGIIHRVHEQIKRKVAALSSENITKLQTFLDQDSEAVLPIPLDREDELYPQLIKPELLLWNSFSSMHGLPIHQTLIYPEHYLQLSSEKLDHHLDQVIQDYLFCAELAQKSRDEWESEIIEAFQRHPFIQLARKKREVIEAVERMNRSPLISLLNTPEDLSYWRHRVGVVLRSYRDIPSEWLWGNFACHHEKEMIFHSSESQIEYHCEECAYSIYYQVDEKKVYLNEEVNMDRARKRIVTIERQFNEMIEKTPRLIEKIEDLASLIHQLEPYDSLFGEALKLEGYLTDAELDSIEQPQLVTTYNQIRHVVLPEKRVESPLIWLSNVSTDTIEPFKPRKRLPELNEAEITHVRRYLETLRTLQQNDYADEDVYVEIKQKPVNYGQVKSLISFVASNENDPLHVVTKVLTGQATNAIRAQGLHENNAFGMLEDWEEKHVVKVIKQLEKDELLKKLSKGYAKTDKARGLLEISE</sequence>
<proteinExistence type="predicted"/>
<dbReference type="AlphaFoldDB" id="A0A0J6FQ30"/>
<keyword evidence="1" id="KW-0175">Coiled coil</keyword>
<organism evidence="3 4">
    <name type="scientific">Guptibacillus hwajinpoensis</name>
    <dbReference type="NCBI Taxonomy" id="208199"/>
    <lineage>
        <taxon>Bacteria</taxon>
        <taxon>Bacillati</taxon>
        <taxon>Bacillota</taxon>
        <taxon>Bacilli</taxon>
        <taxon>Bacillales</taxon>
        <taxon>Guptibacillaceae</taxon>
        <taxon>Guptibacillus</taxon>
    </lineage>
</organism>
<dbReference type="InterPro" id="IPR036388">
    <property type="entry name" value="WH-like_DNA-bd_sf"/>
</dbReference>
<dbReference type="SUPFAM" id="SSF46785">
    <property type="entry name" value="Winged helix' DNA-binding domain"/>
    <property type="match status" value="1"/>
</dbReference>
<evidence type="ECO:0000256" key="1">
    <source>
        <dbReference type="SAM" id="Coils"/>
    </source>
</evidence>
<keyword evidence="4" id="KW-1185">Reference proteome</keyword>
<dbReference type="Gene3D" id="1.10.10.10">
    <property type="entry name" value="Winged helix-like DNA-binding domain superfamily/Winged helix DNA-binding domain"/>
    <property type="match status" value="1"/>
</dbReference>
<dbReference type="InterPro" id="IPR036390">
    <property type="entry name" value="WH_DNA-bd_sf"/>
</dbReference>
<feature type="coiled-coil region" evidence="1">
    <location>
        <begin position="272"/>
        <end position="299"/>
    </location>
</feature>
<evidence type="ECO:0000313" key="3">
    <source>
        <dbReference type="EMBL" id="KMM36452.1"/>
    </source>
</evidence>
<dbReference type="NCBIfam" id="NF041108">
    <property type="entry name" value="RQC_minor_2"/>
    <property type="match status" value="1"/>
</dbReference>